<accession>A6YEC9</accession>
<dbReference type="RefSeq" id="YP_001315141.1">
    <property type="nucleotide sequence ID" value="NC_009630.1"/>
</dbReference>
<proteinExistence type="predicted"/>
<reference evidence="3" key="1">
    <citation type="journal article" date="2007" name="BMC Genomics">
        <title>An unexpectedly large and loosely packed mitochondrial genome in the charophycean green alga Chlorokybus atmophyticus.</title>
        <authorList>
            <person name="Turmel M."/>
            <person name="Otis C."/>
            <person name="Lemieux C."/>
        </authorList>
    </citation>
    <scope>NUCLEOTIDE SEQUENCE</scope>
    <source>
        <strain evidence="3">SAG 48.80</strain>
    </source>
</reference>
<dbReference type="SUPFAM" id="SSF56672">
    <property type="entry name" value="DNA/RNA polymerases"/>
    <property type="match status" value="1"/>
</dbReference>
<geneLocation type="mitochondrion" evidence="3"/>
<dbReference type="GO" id="GO:0090615">
    <property type="term" value="P:mitochondrial mRNA processing"/>
    <property type="evidence" value="ECO:0007669"/>
    <property type="project" value="TreeGrafter"/>
</dbReference>
<dbReference type="InterPro" id="IPR043502">
    <property type="entry name" value="DNA/RNA_pol_sf"/>
</dbReference>
<dbReference type="Pfam" id="PF01348">
    <property type="entry name" value="Intron_maturas2"/>
    <property type="match status" value="1"/>
</dbReference>
<keyword evidence="3" id="KW-0808">Transferase</keyword>
<feature type="compositionally biased region" description="Basic and acidic residues" evidence="1">
    <location>
        <begin position="381"/>
        <end position="403"/>
    </location>
</feature>
<feature type="region of interest" description="Disordered" evidence="1">
    <location>
        <begin position="376"/>
        <end position="403"/>
    </location>
</feature>
<evidence type="ECO:0000313" key="3">
    <source>
        <dbReference type="EMBL" id="ABO15142.1"/>
    </source>
</evidence>
<keyword evidence="3" id="KW-0496">Mitochondrion</keyword>
<dbReference type="EMBL" id="EF463011">
    <property type="protein sequence ID" value="ABO15142.1"/>
    <property type="molecule type" value="Genomic_DNA"/>
</dbReference>
<dbReference type="GO" id="GO:0003964">
    <property type="term" value="F:RNA-directed DNA polymerase activity"/>
    <property type="evidence" value="ECO:0007669"/>
    <property type="project" value="UniProtKB-KW"/>
</dbReference>
<dbReference type="GeneID" id="5309872"/>
<dbReference type="GO" id="GO:0006315">
    <property type="term" value="P:homing of group II introns"/>
    <property type="evidence" value="ECO:0007669"/>
    <property type="project" value="TreeGrafter"/>
</dbReference>
<dbReference type="PANTHER" id="PTHR33642">
    <property type="entry name" value="COX1/OXI3 INTRON 1 PROTEIN-RELATED"/>
    <property type="match status" value="1"/>
</dbReference>
<dbReference type="GO" id="GO:0005739">
    <property type="term" value="C:mitochondrion"/>
    <property type="evidence" value="ECO:0007669"/>
    <property type="project" value="TreeGrafter"/>
</dbReference>
<protein>
    <submittedName>
        <fullName evidence="3">Putative reverse transcriptase and intron maturase</fullName>
    </submittedName>
</protein>
<dbReference type="AlphaFoldDB" id="A6YEC9"/>
<evidence type="ECO:0000256" key="1">
    <source>
        <dbReference type="SAM" id="MobiDB-lite"/>
    </source>
</evidence>
<organism evidence="3">
    <name type="scientific">Chlorokybus atmophyticus</name>
    <name type="common">Soil alga</name>
    <dbReference type="NCBI Taxonomy" id="3144"/>
    <lineage>
        <taxon>Eukaryota</taxon>
        <taxon>Viridiplantae</taxon>
        <taxon>Streptophyta</taxon>
        <taxon>Chlorokybophyceae</taxon>
        <taxon>Chlorokybales</taxon>
        <taxon>Chlorokybaceae</taxon>
        <taxon>Chlorokybus</taxon>
    </lineage>
</organism>
<feature type="domain" description="Reverse transcriptase" evidence="2">
    <location>
        <begin position="202"/>
        <end position="492"/>
    </location>
</feature>
<dbReference type="Pfam" id="PF00078">
    <property type="entry name" value="RVT_1"/>
    <property type="match status" value="1"/>
</dbReference>
<dbReference type="CDD" id="cd01651">
    <property type="entry name" value="RT_G2_intron"/>
    <property type="match status" value="1"/>
</dbReference>
<name>A6YEC9_CHLAT</name>
<evidence type="ECO:0000259" key="2">
    <source>
        <dbReference type="PROSITE" id="PS50878"/>
    </source>
</evidence>
<gene>
    <name evidence="3" type="primary">orf755</name>
</gene>
<keyword evidence="3" id="KW-0695">RNA-directed DNA polymerase</keyword>
<dbReference type="PROSITE" id="PS50878">
    <property type="entry name" value="RT_POL"/>
    <property type="match status" value="1"/>
</dbReference>
<dbReference type="PANTHER" id="PTHR33642:SF4">
    <property type="entry name" value="COX1_OXI3 INTRON 1 PROTEIN-RELATED"/>
    <property type="match status" value="1"/>
</dbReference>
<sequence>MTKLMNLYNHFAVSNCTASEDPLSGCTLESIAVECMQCFVNFPVSNSYQERTKCTKWQGSNPGICGYCGNIGLPKARKGHGNGNIVKGIMLGNSSRLSLSTGGGIKTMGNLRFYATFSVGRSLELPKGVSFKPGVGSPLIIDKSERFVTFAPLDAGKLIHAIAHPDLLWLAYELIKSKPGNMTRGVSTETLDGLSRVWIDKTSSELRAGKYRFGLARRIMIPKVGKPGERPLTMASFREKVVQKAIQMVLQELFEPRFLNTSHGFRPGRGCHTALQMVDQHFRGGKWVIEADITKCFDTIPHDKLLAVLRRHITCSKTLALIHSGLKAGYVVLGKASQEQMVGTPQGSILSPLLNNIFLHLLDQFMERLSAKHTLGKTRRKNPEYRKLQSELSKNKGDADAMSKLRRRKLPRSGRIWLMQSKDQMDPGFRRLAYVRYADHFLICVTGPHQLAVDVMEQVRTFLDKELGLELNQSKTLITKFSDGINFLGGIITNRTVSEKPIKLMAAGPAKGHLVRVSPRLSFHAPIAKLIDRLQLRGYYRWSETLNRAVPTALRSLVNLDHRTILLLYNSVIRGILNYYSFADNRKSLGSIIHGLKWSCALTLALKYKLRTAAKAYKAFGRRLACADSGVELYIPDTFARLPHLEKFKSGGVITPEQAIKLSYSNRFTLSPLGKPSVICGNPVVQMHQHQMRKLRELRSRLHLDWFTMQMAAINRKQVPLCADHHHRLHSNSLSATEHELFRLGCEAVVAEVAK</sequence>
<dbReference type="InterPro" id="IPR024937">
    <property type="entry name" value="Domain_X"/>
</dbReference>
<keyword evidence="3" id="KW-0548">Nucleotidyltransferase</keyword>
<dbReference type="InterPro" id="IPR000477">
    <property type="entry name" value="RT_dom"/>
</dbReference>